<accession>A0A841PNI7</accession>
<name>A0A841PNI7_9BACL</name>
<keyword evidence="2" id="KW-1185">Reference proteome</keyword>
<organism evidence="1 2">
    <name type="scientific">Geomicrobium halophilum</name>
    <dbReference type="NCBI Taxonomy" id="549000"/>
    <lineage>
        <taxon>Bacteria</taxon>
        <taxon>Bacillati</taxon>
        <taxon>Bacillota</taxon>
        <taxon>Bacilli</taxon>
        <taxon>Bacillales</taxon>
        <taxon>Geomicrobium</taxon>
    </lineage>
</organism>
<sequence length="94" mass="11225">MVKRLIIYFYTRYCQLGRIKHFQNEVLDPVKAPLNDKNYRKFLEVLHEKIKTYKTAVQAKASRKKVESYFEGIETIPWLLVSRTGDGLYQWLPT</sequence>
<proteinExistence type="predicted"/>
<evidence type="ECO:0000313" key="2">
    <source>
        <dbReference type="Proteomes" id="UP000568839"/>
    </source>
</evidence>
<dbReference type="RefSeq" id="WP_184402711.1">
    <property type="nucleotide sequence ID" value="NZ_JACHHJ010000001.1"/>
</dbReference>
<comment type="caution">
    <text evidence="1">The sequence shown here is derived from an EMBL/GenBank/DDBJ whole genome shotgun (WGS) entry which is preliminary data.</text>
</comment>
<keyword evidence="1" id="KW-0808">Transferase</keyword>
<protein>
    <submittedName>
        <fullName evidence="1">Chloramphenicol O-acetyltransferase</fullName>
    </submittedName>
</protein>
<dbReference type="GO" id="GO:0016740">
    <property type="term" value="F:transferase activity"/>
    <property type="evidence" value="ECO:0007669"/>
    <property type="project" value="UniProtKB-KW"/>
</dbReference>
<evidence type="ECO:0000313" key="1">
    <source>
        <dbReference type="EMBL" id="MBB6448766.1"/>
    </source>
</evidence>
<dbReference type="EMBL" id="JACHHJ010000001">
    <property type="protein sequence ID" value="MBB6448766.1"/>
    <property type="molecule type" value="Genomic_DNA"/>
</dbReference>
<dbReference type="AlphaFoldDB" id="A0A841PNI7"/>
<gene>
    <name evidence="1" type="ORF">HNR44_000715</name>
</gene>
<dbReference type="Proteomes" id="UP000568839">
    <property type="component" value="Unassembled WGS sequence"/>
</dbReference>
<reference evidence="1 2" key="1">
    <citation type="submission" date="2020-08" db="EMBL/GenBank/DDBJ databases">
        <title>Genomic Encyclopedia of Type Strains, Phase IV (KMG-IV): sequencing the most valuable type-strain genomes for metagenomic binning, comparative biology and taxonomic classification.</title>
        <authorList>
            <person name="Goeker M."/>
        </authorList>
    </citation>
    <scope>NUCLEOTIDE SEQUENCE [LARGE SCALE GENOMIC DNA]</scope>
    <source>
        <strain evidence="1 2">DSM 21769</strain>
    </source>
</reference>